<evidence type="ECO:0000313" key="2">
    <source>
        <dbReference type="EMBL" id="MBW0593105.1"/>
    </source>
</evidence>
<protein>
    <submittedName>
        <fullName evidence="2">Uncharacterized protein</fullName>
    </submittedName>
</protein>
<feature type="non-terminal residue" evidence="2">
    <location>
        <position position="1"/>
    </location>
</feature>
<dbReference type="Proteomes" id="UP000765509">
    <property type="component" value="Unassembled WGS sequence"/>
</dbReference>
<dbReference type="AlphaFoldDB" id="A0A9Q3QD57"/>
<sequence>SSIRDISSDSEASESSIEIQTSPAPKGLITKEPFKVPAVEVEVITTSNQMDLDQNIPVTNEKDKNVSPEERHKWRIPELPPVPKAVETYQSQYKNWFMAAKQQEWELLQSLWIGTINSYLQVKKFRGPEKTEELLKGWTPIFCKGQIQQIKAWFKKQIMLSEDQKKKLVQGKENSPVEAPQASTSKNPPQQVPSKPKQAPKTNKKGNPKAKGKAEHRWNKPCPQNYRISKKEKTAMDIVFSMARTLMEFKNKEEERLNQFFLKK</sequence>
<gene>
    <name evidence="2" type="ORF">O181_132820</name>
</gene>
<feature type="compositionally biased region" description="Low complexity" evidence="1">
    <location>
        <begin position="1"/>
        <end position="19"/>
    </location>
</feature>
<reference evidence="2" key="1">
    <citation type="submission" date="2021-03" db="EMBL/GenBank/DDBJ databases">
        <title>Draft genome sequence of rust myrtle Austropuccinia psidii MF-1, a brazilian biotype.</title>
        <authorList>
            <person name="Quecine M.C."/>
            <person name="Pachon D.M.R."/>
            <person name="Bonatelli M.L."/>
            <person name="Correr F.H."/>
            <person name="Franceschini L.M."/>
            <person name="Leite T.F."/>
            <person name="Margarido G.R.A."/>
            <person name="Almeida C.A."/>
            <person name="Ferrarezi J.A."/>
            <person name="Labate C.A."/>
        </authorList>
    </citation>
    <scope>NUCLEOTIDE SEQUENCE</scope>
    <source>
        <strain evidence="2">MF-1</strain>
    </source>
</reference>
<feature type="compositionally biased region" description="Polar residues" evidence="1">
    <location>
        <begin position="181"/>
        <end position="193"/>
    </location>
</feature>
<keyword evidence="3" id="KW-1185">Reference proteome</keyword>
<organism evidence="2 3">
    <name type="scientific">Austropuccinia psidii MF-1</name>
    <dbReference type="NCBI Taxonomy" id="1389203"/>
    <lineage>
        <taxon>Eukaryota</taxon>
        <taxon>Fungi</taxon>
        <taxon>Dikarya</taxon>
        <taxon>Basidiomycota</taxon>
        <taxon>Pucciniomycotina</taxon>
        <taxon>Pucciniomycetes</taxon>
        <taxon>Pucciniales</taxon>
        <taxon>Sphaerophragmiaceae</taxon>
        <taxon>Austropuccinia</taxon>
    </lineage>
</organism>
<feature type="compositionally biased region" description="Basic residues" evidence="1">
    <location>
        <begin position="202"/>
        <end position="211"/>
    </location>
</feature>
<dbReference type="EMBL" id="AVOT02152263">
    <property type="protein sequence ID" value="MBW0593105.1"/>
    <property type="molecule type" value="Genomic_DNA"/>
</dbReference>
<comment type="caution">
    <text evidence="2">The sequence shown here is derived from an EMBL/GenBank/DDBJ whole genome shotgun (WGS) entry which is preliminary data.</text>
</comment>
<proteinExistence type="predicted"/>
<feature type="region of interest" description="Disordered" evidence="1">
    <location>
        <begin position="1"/>
        <end position="29"/>
    </location>
</feature>
<evidence type="ECO:0000256" key="1">
    <source>
        <dbReference type="SAM" id="MobiDB-lite"/>
    </source>
</evidence>
<evidence type="ECO:0000313" key="3">
    <source>
        <dbReference type="Proteomes" id="UP000765509"/>
    </source>
</evidence>
<name>A0A9Q3QD57_9BASI</name>
<feature type="region of interest" description="Disordered" evidence="1">
    <location>
        <begin position="167"/>
        <end position="227"/>
    </location>
</feature>
<accession>A0A9Q3QD57</accession>